<comment type="caution">
    <text evidence="2">The sequence shown here is derived from an EMBL/GenBank/DDBJ whole genome shotgun (WGS) entry which is preliminary data.</text>
</comment>
<protein>
    <submittedName>
        <fullName evidence="2">Uncharacterized protein</fullName>
    </submittedName>
</protein>
<sequence length="674" mass="74675">MSALPPDRVYQGLWIDYSQGPVLGATITTTGAKANIVIAILSLLVAFSGAHLWDLIAFVGYCTGTSEKESPAYHQQRQFLARNLTSPGSFTLEMIKVGWAWRKSRPWSCLVMMGLLALICSAGFMAAGIFVSLVVNNVGIQVLVQSPSCGFLSWLNESTPLQREYQQRLLSQASIYSEACYNTTDRLSQCNIYNQPNIPIQAATDVECPFADLCKTPSALRLDTGLLVSDTTFGINAPSSSRVQMQRAVTCAPINESSFFASRPFPANILHKYENREPFKDEYVLEWFMGLITAEDRPLNSTFWMSNYTSRFSVGYDLTPRVCYALVTSTDSPKWHNSTFTPISSLFSNSTIPESADIHILAVQNDGVRFWAPSDDPLFASHKKTYIFFDDNSNLTMYCGDRPASFLGCLEQFKFCFSAAKSSQSQDSWCTSLAGLDQAYDQALQYSQGPDSVVSAEQKATLHNLFMLTPSWYWLTRTPMQVTKSSTSFQLGVPDNQWQVEMYAWMDYLLSISQSSITHLAAGPGILEAKFDELLANVTSQEDKILCHSQKMGAPDGYSNINFLGFIIVVAASAIIMLLNMSLVPLLKYAHQVSRGRLFPRVKLWAEDGMLQAHRKAYEGMGYDNWTVEKLGGEQAETEGWIPMKSVPVYEGAGRQGAMLPSLAGGLRTADADA</sequence>
<feature type="transmembrane region" description="Helical" evidence="1">
    <location>
        <begin position="36"/>
        <end position="61"/>
    </location>
</feature>
<feature type="transmembrane region" description="Helical" evidence="1">
    <location>
        <begin position="563"/>
        <end position="587"/>
    </location>
</feature>
<proteinExistence type="predicted"/>
<keyword evidence="1" id="KW-0812">Transmembrane</keyword>
<reference evidence="2" key="1">
    <citation type="journal article" date="2023" name="Mol. Phylogenet. Evol.">
        <title>Genome-scale phylogeny and comparative genomics of the fungal order Sordariales.</title>
        <authorList>
            <person name="Hensen N."/>
            <person name="Bonometti L."/>
            <person name="Westerberg I."/>
            <person name="Brannstrom I.O."/>
            <person name="Guillou S."/>
            <person name="Cros-Aarteil S."/>
            <person name="Calhoun S."/>
            <person name="Haridas S."/>
            <person name="Kuo A."/>
            <person name="Mondo S."/>
            <person name="Pangilinan J."/>
            <person name="Riley R."/>
            <person name="LaButti K."/>
            <person name="Andreopoulos B."/>
            <person name="Lipzen A."/>
            <person name="Chen C."/>
            <person name="Yan M."/>
            <person name="Daum C."/>
            <person name="Ng V."/>
            <person name="Clum A."/>
            <person name="Steindorff A."/>
            <person name="Ohm R.A."/>
            <person name="Martin F."/>
            <person name="Silar P."/>
            <person name="Natvig D.O."/>
            <person name="Lalanne C."/>
            <person name="Gautier V."/>
            <person name="Ament-Velasquez S.L."/>
            <person name="Kruys A."/>
            <person name="Hutchinson M.I."/>
            <person name="Powell A.J."/>
            <person name="Barry K."/>
            <person name="Miller A.N."/>
            <person name="Grigoriev I.V."/>
            <person name="Debuchy R."/>
            <person name="Gladieux P."/>
            <person name="Hiltunen Thoren M."/>
            <person name="Johannesson H."/>
        </authorList>
    </citation>
    <scope>NUCLEOTIDE SEQUENCE</scope>
    <source>
        <strain evidence="2">PSN293</strain>
    </source>
</reference>
<dbReference type="Proteomes" id="UP001301769">
    <property type="component" value="Unassembled WGS sequence"/>
</dbReference>
<gene>
    <name evidence="2" type="ORF">QBC37DRAFT_459763</name>
</gene>
<reference evidence="2" key="2">
    <citation type="submission" date="2023-05" db="EMBL/GenBank/DDBJ databases">
        <authorList>
            <consortium name="Lawrence Berkeley National Laboratory"/>
            <person name="Steindorff A."/>
            <person name="Hensen N."/>
            <person name="Bonometti L."/>
            <person name="Westerberg I."/>
            <person name="Brannstrom I.O."/>
            <person name="Guillou S."/>
            <person name="Cros-Aarteil S."/>
            <person name="Calhoun S."/>
            <person name="Haridas S."/>
            <person name="Kuo A."/>
            <person name="Mondo S."/>
            <person name="Pangilinan J."/>
            <person name="Riley R."/>
            <person name="Labutti K."/>
            <person name="Andreopoulos B."/>
            <person name="Lipzen A."/>
            <person name="Chen C."/>
            <person name="Yanf M."/>
            <person name="Daum C."/>
            <person name="Ng V."/>
            <person name="Clum A."/>
            <person name="Ohm R."/>
            <person name="Martin F."/>
            <person name="Silar P."/>
            <person name="Natvig D."/>
            <person name="Lalanne C."/>
            <person name="Gautier V."/>
            <person name="Ament-Velasquez S.L."/>
            <person name="Kruys A."/>
            <person name="Hutchinson M.I."/>
            <person name="Powell A.J."/>
            <person name="Barry K."/>
            <person name="Miller A.N."/>
            <person name="Grigoriev I.V."/>
            <person name="Debuchy R."/>
            <person name="Gladieux P."/>
            <person name="Thoren M.H."/>
            <person name="Johannesson H."/>
        </authorList>
    </citation>
    <scope>NUCLEOTIDE SEQUENCE</scope>
    <source>
        <strain evidence="2">PSN293</strain>
    </source>
</reference>
<keyword evidence="1" id="KW-1133">Transmembrane helix</keyword>
<organism evidence="2 3">
    <name type="scientific">Rhypophila decipiens</name>
    <dbReference type="NCBI Taxonomy" id="261697"/>
    <lineage>
        <taxon>Eukaryota</taxon>
        <taxon>Fungi</taxon>
        <taxon>Dikarya</taxon>
        <taxon>Ascomycota</taxon>
        <taxon>Pezizomycotina</taxon>
        <taxon>Sordariomycetes</taxon>
        <taxon>Sordariomycetidae</taxon>
        <taxon>Sordariales</taxon>
        <taxon>Naviculisporaceae</taxon>
        <taxon>Rhypophila</taxon>
    </lineage>
</organism>
<keyword evidence="1" id="KW-0472">Membrane</keyword>
<feature type="transmembrane region" description="Helical" evidence="1">
    <location>
        <begin position="110"/>
        <end position="135"/>
    </location>
</feature>
<evidence type="ECO:0000256" key="1">
    <source>
        <dbReference type="SAM" id="Phobius"/>
    </source>
</evidence>
<evidence type="ECO:0000313" key="3">
    <source>
        <dbReference type="Proteomes" id="UP001301769"/>
    </source>
</evidence>
<keyword evidence="3" id="KW-1185">Reference proteome</keyword>
<name>A0AAN7AYQ3_9PEZI</name>
<dbReference type="AlphaFoldDB" id="A0AAN7AYQ3"/>
<dbReference type="EMBL" id="MU858435">
    <property type="protein sequence ID" value="KAK4206346.1"/>
    <property type="molecule type" value="Genomic_DNA"/>
</dbReference>
<evidence type="ECO:0000313" key="2">
    <source>
        <dbReference type="EMBL" id="KAK4206346.1"/>
    </source>
</evidence>
<accession>A0AAN7AYQ3</accession>